<dbReference type="Proteomes" id="UP000241848">
    <property type="component" value="Unassembled WGS sequence"/>
</dbReference>
<dbReference type="AlphaFoldDB" id="A0A2T2WKA9"/>
<accession>A0A2T2WKA9</accession>
<evidence type="ECO:0008006" key="3">
    <source>
        <dbReference type="Google" id="ProtNLM"/>
    </source>
</evidence>
<reference evidence="1 2" key="1">
    <citation type="journal article" date="2014" name="BMC Genomics">
        <title>Comparison of environmental and isolate Sulfobacillus genomes reveals diverse carbon, sulfur, nitrogen, and hydrogen metabolisms.</title>
        <authorList>
            <person name="Justice N.B."/>
            <person name="Norman A."/>
            <person name="Brown C.T."/>
            <person name="Singh A."/>
            <person name="Thomas B.C."/>
            <person name="Banfield J.F."/>
        </authorList>
    </citation>
    <scope>NUCLEOTIDE SEQUENCE [LARGE SCALE GENOMIC DNA]</scope>
    <source>
        <strain evidence="1">AMDSBA3</strain>
    </source>
</reference>
<protein>
    <recommendedName>
        <fullName evidence="3">Tyr recombinase domain-containing protein</fullName>
    </recommendedName>
</protein>
<organism evidence="1 2">
    <name type="scientific">Sulfobacillus acidophilus</name>
    <dbReference type="NCBI Taxonomy" id="53633"/>
    <lineage>
        <taxon>Bacteria</taxon>
        <taxon>Bacillati</taxon>
        <taxon>Bacillota</taxon>
        <taxon>Clostridia</taxon>
        <taxon>Eubacteriales</taxon>
        <taxon>Clostridiales Family XVII. Incertae Sedis</taxon>
        <taxon>Sulfobacillus</taxon>
    </lineage>
</organism>
<evidence type="ECO:0000313" key="2">
    <source>
        <dbReference type="Proteomes" id="UP000241848"/>
    </source>
</evidence>
<name>A0A2T2WKA9_9FIRM</name>
<gene>
    <name evidence="1" type="ORF">C7B45_05675</name>
</gene>
<comment type="caution">
    <text evidence="1">The sequence shown here is derived from an EMBL/GenBank/DDBJ whole genome shotgun (WGS) entry which is preliminary data.</text>
</comment>
<dbReference type="EMBL" id="PXYV01000013">
    <property type="protein sequence ID" value="PSR22684.1"/>
    <property type="molecule type" value="Genomic_DNA"/>
</dbReference>
<dbReference type="InterPro" id="IPR011010">
    <property type="entry name" value="DNA_brk_join_enz"/>
</dbReference>
<proteinExistence type="predicted"/>
<dbReference type="SUPFAM" id="SSF56349">
    <property type="entry name" value="DNA breaking-rejoining enzymes"/>
    <property type="match status" value="1"/>
</dbReference>
<dbReference type="GO" id="GO:0003677">
    <property type="term" value="F:DNA binding"/>
    <property type="evidence" value="ECO:0007669"/>
    <property type="project" value="InterPro"/>
</dbReference>
<sequence>MRVRDVRLTSPAVMTLHGKGQKTRQVPILGQTTALLTSYLTHHQKTAWGIAGTNAEMKWKALESTYQELQTEALPQWKGDDDLMHWLQDLCK</sequence>
<evidence type="ECO:0000313" key="1">
    <source>
        <dbReference type="EMBL" id="PSR22684.1"/>
    </source>
</evidence>